<dbReference type="PANTHER" id="PTHR17630">
    <property type="entry name" value="DIENELACTONE HYDROLASE"/>
    <property type="match status" value="1"/>
</dbReference>
<evidence type="ECO:0000313" key="3">
    <source>
        <dbReference type="Proteomes" id="UP000703269"/>
    </source>
</evidence>
<evidence type="ECO:0000259" key="1">
    <source>
        <dbReference type="Pfam" id="PF01738"/>
    </source>
</evidence>
<accession>A0A9P3LJA4</accession>
<dbReference type="SUPFAM" id="SSF53474">
    <property type="entry name" value="alpha/beta-Hydrolases"/>
    <property type="match status" value="1"/>
</dbReference>
<name>A0A9P3LJA4_9APHY</name>
<reference evidence="2 3" key="1">
    <citation type="submission" date="2021-08" db="EMBL/GenBank/DDBJ databases">
        <title>Draft Genome Sequence of Phanerochaete sordida strain YK-624.</title>
        <authorList>
            <person name="Mori T."/>
            <person name="Dohra H."/>
            <person name="Suzuki T."/>
            <person name="Kawagishi H."/>
            <person name="Hirai H."/>
        </authorList>
    </citation>
    <scope>NUCLEOTIDE SEQUENCE [LARGE SCALE GENOMIC DNA]</scope>
    <source>
        <strain evidence="2 3">YK-624</strain>
    </source>
</reference>
<feature type="domain" description="Dienelactone hydrolase" evidence="1">
    <location>
        <begin position="37"/>
        <end position="269"/>
    </location>
</feature>
<dbReference type="GO" id="GO:0016787">
    <property type="term" value="F:hydrolase activity"/>
    <property type="evidence" value="ECO:0007669"/>
    <property type="project" value="UniProtKB-KW"/>
</dbReference>
<proteinExistence type="predicted"/>
<sequence length="273" mass="30320">MKCHCYQGYLLEGEPRGQLVEGAYFAPAPESKSGTEDTPSRAIVVFTDIFGLGIKNPKIIADELAQRVGCDVWVPDLFDGRPPFSSAELEPLLPDTGNPNDKLSLMRKLRMTWFMVLRRKRVRAVYADVVDPRATAFLTKLRAEKKYEKLGGVGYCYGGAVCLRLSAAGLLDALVACHPSVNDIESIAALRVPVAFVCAEADKMFTPALRRQAEEHLEARKGTEKAVEYEFRDYPGTVHGFATRPNPKVTKVVEAYRAALEQTAEWFVKTLHP</sequence>
<dbReference type="Gene3D" id="3.40.50.1820">
    <property type="entry name" value="alpha/beta hydrolase"/>
    <property type="match status" value="1"/>
</dbReference>
<gene>
    <name evidence="2" type="ORF">PsYK624_133930</name>
</gene>
<protein>
    <submittedName>
        <fullName evidence="2">Dienelactone hydrolase-like protein</fullName>
    </submittedName>
</protein>
<dbReference type="InterPro" id="IPR002925">
    <property type="entry name" value="Dienelactn_hydro"/>
</dbReference>
<dbReference type="Pfam" id="PF01738">
    <property type="entry name" value="DLH"/>
    <property type="match status" value="1"/>
</dbReference>
<dbReference type="InterPro" id="IPR029058">
    <property type="entry name" value="AB_hydrolase_fold"/>
</dbReference>
<dbReference type="EMBL" id="BPQB01000068">
    <property type="protein sequence ID" value="GJE97180.1"/>
    <property type="molecule type" value="Genomic_DNA"/>
</dbReference>
<dbReference type="OrthoDB" id="10019231at2759"/>
<organism evidence="2 3">
    <name type="scientific">Phanerochaete sordida</name>
    <dbReference type="NCBI Taxonomy" id="48140"/>
    <lineage>
        <taxon>Eukaryota</taxon>
        <taxon>Fungi</taxon>
        <taxon>Dikarya</taxon>
        <taxon>Basidiomycota</taxon>
        <taxon>Agaricomycotina</taxon>
        <taxon>Agaricomycetes</taxon>
        <taxon>Polyporales</taxon>
        <taxon>Phanerochaetaceae</taxon>
        <taxon>Phanerochaete</taxon>
    </lineage>
</organism>
<keyword evidence="2" id="KW-0378">Hydrolase</keyword>
<comment type="caution">
    <text evidence="2">The sequence shown here is derived from an EMBL/GenBank/DDBJ whole genome shotgun (WGS) entry which is preliminary data.</text>
</comment>
<dbReference type="AlphaFoldDB" id="A0A9P3LJA4"/>
<dbReference type="Proteomes" id="UP000703269">
    <property type="component" value="Unassembled WGS sequence"/>
</dbReference>
<keyword evidence="3" id="KW-1185">Reference proteome</keyword>
<evidence type="ECO:0000313" key="2">
    <source>
        <dbReference type="EMBL" id="GJE97180.1"/>
    </source>
</evidence>
<dbReference type="PANTHER" id="PTHR17630:SF44">
    <property type="entry name" value="PROTEIN AIM2"/>
    <property type="match status" value="1"/>
</dbReference>